<sequence>MSRTMHDSKAGRGRYGACSTGVSASYDGSDCVNTVDWYTVCRPPSPNTLSMGCCASSNSNSSMGNTVQRKHFSERCAILCDMKSLQCAAKCPSPVRLMLVCVCDVPTAEKATPSSTASSELLLLCEVFPITDATFPLPWSLFILSMDELCEKGTIHTAK</sequence>
<evidence type="ECO:0000313" key="1">
    <source>
        <dbReference type="EMBL" id="JAG37923.1"/>
    </source>
</evidence>
<accession>A0A0A9Z3K2</accession>
<dbReference type="AlphaFoldDB" id="A0A0A9Z3K2"/>
<gene>
    <name evidence="1" type="primary">Noa1_0</name>
    <name evidence="1" type="ORF">CM83_21114</name>
</gene>
<name>A0A0A9Z3K2_LYGHE</name>
<organism evidence="1">
    <name type="scientific">Lygus hesperus</name>
    <name type="common">Western plant bug</name>
    <dbReference type="NCBI Taxonomy" id="30085"/>
    <lineage>
        <taxon>Eukaryota</taxon>
        <taxon>Metazoa</taxon>
        <taxon>Ecdysozoa</taxon>
        <taxon>Arthropoda</taxon>
        <taxon>Hexapoda</taxon>
        <taxon>Insecta</taxon>
        <taxon>Pterygota</taxon>
        <taxon>Neoptera</taxon>
        <taxon>Paraneoptera</taxon>
        <taxon>Hemiptera</taxon>
        <taxon>Heteroptera</taxon>
        <taxon>Panheteroptera</taxon>
        <taxon>Cimicomorpha</taxon>
        <taxon>Miridae</taxon>
        <taxon>Mirini</taxon>
        <taxon>Lygus</taxon>
    </lineage>
</organism>
<dbReference type="EMBL" id="GBHO01005681">
    <property type="protein sequence ID" value="JAG37923.1"/>
    <property type="molecule type" value="Transcribed_RNA"/>
</dbReference>
<protein>
    <submittedName>
        <fullName evidence="1">Nitric oxide-associated protein 1</fullName>
    </submittedName>
</protein>
<reference evidence="1" key="2">
    <citation type="submission" date="2014-07" db="EMBL/GenBank/DDBJ databases">
        <authorList>
            <person name="Hull J."/>
        </authorList>
    </citation>
    <scope>NUCLEOTIDE SEQUENCE</scope>
</reference>
<proteinExistence type="predicted"/>
<reference evidence="1" key="1">
    <citation type="journal article" date="2014" name="PLoS ONE">
        <title>Transcriptome-Based Identification of ABC Transporters in the Western Tarnished Plant Bug Lygus hesperus.</title>
        <authorList>
            <person name="Hull J.J."/>
            <person name="Chaney K."/>
            <person name="Geib S.M."/>
            <person name="Fabrick J.A."/>
            <person name="Brent C.S."/>
            <person name="Walsh D."/>
            <person name="Lavine L.C."/>
        </authorList>
    </citation>
    <scope>NUCLEOTIDE SEQUENCE</scope>
</reference>